<dbReference type="InterPro" id="IPR006364">
    <property type="entry name" value="CobI/CbiL/CobIJ_dom"/>
</dbReference>
<comment type="similarity">
    <text evidence="2 7">Belongs to the precorrin methyltransferase family.</text>
</comment>
<dbReference type="Gene3D" id="3.30.950.10">
    <property type="entry name" value="Methyltransferase, Cobalt-precorrin-4 Transmethylase, Domain 2"/>
    <property type="match status" value="1"/>
</dbReference>
<dbReference type="PROSITE" id="PS00839">
    <property type="entry name" value="SUMT_1"/>
    <property type="match status" value="1"/>
</dbReference>
<keyword evidence="6" id="KW-0949">S-adenosyl-L-methionine</keyword>
<evidence type="ECO:0000256" key="3">
    <source>
        <dbReference type="ARBA" id="ARBA00022573"/>
    </source>
</evidence>
<dbReference type="Proteomes" id="UP000001520">
    <property type="component" value="Chromosome"/>
</dbReference>
<dbReference type="GO" id="GO:0032259">
    <property type="term" value="P:methylation"/>
    <property type="evidence" value="ECO:0007669"/>
    <property type="project" value="UniProtKB-KW"/>
</dbReference>
<dbReference type="NCBIfam" id="TIGR01467">
    <property type="entry name" value="cobI_cbiL"/>
    <property type="match status" value="1"/>
</dbReference>
<dbReference type="OrthoDB" id="9804789at2"/>
<accession>D3P9W4</accession>
<comment type="pathway">
    <text evidence="1">Cofactor biosynthesis; adenosylcobalamin biosynthesis.</text>
</comment>
<organism evidence="9 10">
    <name type="scientific">Deferribacter desulfuricans (strain DSM 14783 / JCM 11476 / NBRC 101012 / SSM1)</name>
    <dbReference type="NCBI Taxonomy" id="639282"/>
    <lineage>
        <taxon>Bacteria</taxon>
        <taxon>Pseudomonadati</taxon>
        <taxon>Deferribacterota</taxon>
        <taxon>Deferribacteres</taxon>
        <taxon>Deferribacterales</taxon>
        <taxon>Deferribacteraceae</taxon>
        <taxon>Deferribacter</taxon>
    </lineage>
</organism>
<dbReference type="InterPro" id="IPR003043">
    <property type="entry name" value="Uropor_MeTrfase_CS"/>
</dbReference>
<dbReference type="InterPro" id="IPR000878">
    <property type="entry name" value="4pyrrol_Mease"/>
</dbReference>
<keyword evidence="3" id="KW-0169">Cobalamin biosynthesis</keyword>
<evidence type="ECO:0000256" key="6">
    <source>
        <dbReference type="ARBA" id="ARBA00022691"/>
    </source>
</evidence>
<keyword evidence="4 9" id="KW-0489">Methyltransferase</keyword>
<dbReference type="EC" id="2.1.1.130" evidence="9"/>
<evidence type="ECO:0000256" key="4">
    <source>
        <dbReference type="ARBA" id="ARBA00022603"/>
    </source>
</evidence>
<evidence type="ECO:0000256" key="1">
    <source>
        <dbReference type="ARBA" id="ARBA00004953"/>
    </source>
</evidence>
<dbReference type="InterPro" id="IPR035996">
    <property type="entry name" value="4pyrrol_Methylase_sf"/>
</dbReference>
<reference evidence="9 10" key="1">
    <citation type="journal article" date="2010" name="DNA Res.">
        <title>Bacterial lifestyle in a deep-sea hydrothermal vent chimney revealed by the genome sequence of the thermophilic bacterium Deferribacter desulfuricans SSM1.</title>
        <authorList>
            <person name="Takaki Y."/>
            <person name="Shimamura S."/>
            <person name="Nakagawa S."/>
            <person name="Fukuhara Y."/>
            <person name="Horikawa H."/>
            <person name="Ankai A."/>
            <person name="Harada T."/>
            <person name="Hosoyama A."/>
            <person name="Oguchi A."/>
            <person name="Fukui S."/>
            <person name="Fujita N."/>
            <person name="Takami H."/>
            <person name="Takai K."/>
        </authorList>
    </citation>
    <scope>NUCLEOTIDE SEQUENCE [LARGE SCALE GENOMIC DNA]</scope>
    <source>
        <strain evidence="10">DSM 14783 / JCM 11476 / NBRC 101012 / SSM1</strain>
    </source>
</reference>
<dbReference type="PANTHER" id="PTHR43467">
    <property type="entry name" value="COBALT-PRECORRIN-2 C(20)-METHYLTRANSFERASE"/>
    <property type="match status" value="1"/>
</dbReference>
<feature type="domain" description="Tetrapyrrole methylase" evidence="8">
    <location>
        <begin position="5"/>
        <end position="210"/>
    </location>
</feature>
<dbReference type="AlphaFoldDB" id="D3P9W4"/>
<evidence type="ECO:0000256" key="7">
    <source>
        <dbReference type="PIRNR" id="PIRNR036427"/>
    </source>
</evidence>
<keyword evidence="5 9" id="KW-0808">Transferase</keyword>
<evidence type="ECO:0000313" key="10">
    <source>
        <dbReference type="Proteomes" id="UP000001520"/>
    </source>
</evidence>
<dbReference type="InterPro" id="IPR012382">
    <property type="entry name" value="CobI/CbiL"/>
</dbReference>
<protein>
    <submittedName>
        <fullName evidence="9">Precorrin-2 C(20)-methyltransferase</fullName>
        <ecNumber evidence="9">2.1.1.130</ecNumber>
    </submittedName>
</protein>
<keyword evidence="10" id="KW-1185">Reference proteome</keyword>
<dbReference type="GO" id="GO:0030788">
    <property type="term" value="F:precorrin-2 C20-methyltransferase activity"/>
    <property type="evidence" value="ECO:0007669"/>
    <property type="project" value="UniProtKB-EC"/>
</dbReference>
<dbReference type="InterPro" id="IPR014776">
    <property type="entry name" value="4pyrrole_Mease_sub2"/>
</dbReference>
<dbReference type="CDD" id="cd11645">
    <property type="entry name" value="Precorrin_2_C20_MT"/>
    <property type="match status" value="1"/>
</dbReference>
<dbReference type="UniPathway" id="UPA00148"/>
<evidence type="ECO:0000313" key="9">
    <source>
        <dbReference type="EMBL" id="BAI81504.1"/>
    </source>
</evidence>
<dbReference type="PIRSF" id="PIRSF036427">
    <property type="entry name" value="Precrrn-2_mtase"/>
    <property type="match status" value="1"/>
</dbReference>
<dbReference type="eggNOG" id="COG2243">
    <property type="taxonomic scope" value="Bacteria"/>
</dbReference>
<dbReference type="STRING" id="639282.DEFDS_2055"/>
<dbReference type="SUPFAM" id="SSF53790">
    <property type="entry name" value="Tetrapyrrole methylase"/>
    <property type="match status" value="1"/>
</dbReference>
<sequence>MQKLIYAIGLGPGDPELITLKALHTLKDSDVVVTPQSDKNGRSLAKEIISKHISPSKIYTYYFPMNNDKDLLDKRYKELAEIINNFLSEGKKVSYVTIGDLSIYSTFNYLEKKLKLFDIDIIKIPGVPSFIAAANRINENLVIKDESFCVVELSNNLDKLDDLLSNFSTVVIMKVHKRLNDLIAFVRNSNSVKKGFLIERATLPEERIFDLLSDDLPKDAGYLSTAILFSEVKHG</sequence>
<dbReference type="Gene3D" id="3.40.1010.10">
    <property type="entry name" value="Cobalt-precorrin-4 Transmethylase, Domain 1"/>
    <property type="match status" value="1"/>
</dbReference>
<dbReference type="EMBL" id="AP011529">
    <property type="protein sequence ID" value="BAI81504.1"/>
    <property type="molecule type" value="Genomic_DNA"/>
</dbReference>
<proteinExistence type="inferred from homology"/>
<evidence type="ECO:0000259" key="8">
    <source>
        <dbReference type="Pfam" id="PF00590"/>
    </source>
</evidence>
<evidence type="ECO:0000256" key="2">
    <source>
        <dbReference type="ARBA" id="ARBA00005879"/>
    </source>
</evidence>
<dbReference type="GO" id="GO:0009236">
    <property type="term" value="P:cobalamin biosynthetic process"/>
    <property type="evidence" value="ECO:0007669"/>
    <property type="project" value="UniProtKB-UniRule"/>
</dbReference>
<dbReference type="Pfam" id="PF00590">
    <property type="entry name" value="TP_methylase"/>
    <property type="match status" value="1"/>
</dbReference>
<evidence type="ECO:0000256" key="5">
    <source>
        <dbReference type="ARBA" id="ARBA00022679"/>
    </source>
</evidence>
<name>D3P9W4_DEFDS</name>
<dbReference type="InterPro" id="IPR014777">
    <property type="entry name" value="4pyrrole_Mease_sub1"/>
</dbReference>
<dbReference type="KEGG" id="ddf:DEFDS_2055"/>
<gene>
    <name evidence="9" type="primary">cobI</name>
    <name evidence="9" type="ordered locus">DEFDS_2055</name>
</gene>
<dbReference type="RefSeq" id="WP_013008749.1">
    <property type="nucleotide sequence ID" value="NC_013939.1"/>
</dbReference>
<dbReference type="PANTHER" id="PTHR43467:SF2">
    <property type="entry name" value="COBALT-PRECORRIN-2 C(20)-METHYLTRANSFERASE"/>
    <property type="match status" value="1"/>
</dbReference>
<dbReference type="HOGENOM" id="CLU_076014_2_1_0"/>